<dbReference type="Proteomes" id="UP000658278">
    <property type="component" value="Unassembled WGS sequence"/>
</dbReference>
<gene>
    <name evidence="1" type="ORF">JIN81_06695</name>
</gene>
<protein>
    <submittedName>
        <fullName evidence="1">Uncharacterized protein</fullName>
    </submittedName>
</protein>
<comment type="caution">
    <text evidence="1">The sequence shown here is derived from an EMBL/GenBank/DDBJ whole genome shotgun (WGS) entry which is preliminary data.</text>
</comment>
<accession>A0A934VDW6</accession>
<dbReference type="RefSeq" id="WP_200277898.1">
    <property type="nucleotide sequence ID" value="NZ_JAENII010000004.1"/>
</dbReference>
<organism evidence="1 2">
    <name type="scientific">Haloferula rosea</name>
    <dbReference type="NCBI Taxonomy" id="490093"/>
    <lineage>
        <taxon>Bacteria</taxon>
        <taxon>Pseudomonadati</taxon>
        <taxon>Verrucomicrobiota</taxon>
        <taxon>Verrucomicrobiia</taxon>
        <taxon>Verrucomicrobiales</taxon>
        <taxon>Verrucomicrobiaceae</taxon>
        <taxon>Haloferula</taxon>
    </lineage>
</organism>
<dbReference type="EMBL" id="JAENII010000004">
    <property type="protein sequence ID" value="MBK1826699.1"/>
    <property type="molecule type" value="Genomic_DNA"/>
</dbReference>
<sequence length="207" mass="23096">MGKKRILIQAAILLAVAWAVVIGVRAVAGSQRITAEKISQTIAEADFGDWSTGVPAGASLEDREDQLLEIVDMINRLDFAERERTRDNRTGEEFFRKLAPAEKDRFVKLTVAKTMETMLRALDGMPPEERKKIVEDGLRDIESGRTAEEMSRTRELSDELLNQITSEGMKAYFEETSAETKLDLAPLMEAMDGVVKGLRAHDFGPPQ</sequence>
<keyword evidence="2" id="KW-1185">Reference proteome</keyword>
<evidence type="ECO:0000313" key="1">
    <source>
        <dbReference type="EMBL" id="MBK1826699.1"/>
    </source>
</evidence>
<proteinExistence type="predicted"/>
<dbReference type="AlphaFoldDB" id="A0A934VDW6"/>
<reference evidence="1" key="1">
    <citation type="submission" date="2021-01" db="EMBL/GenBank/DDBJ databases">
        <title>Modified the classification status of verrucomicrobia.</title>
        <authorList>
            <person name="Feng X."/>
        </authorList>
    </citation>
    <scope>NUCLEOTIDE SEQUENCE</scope>
    <source>
        <strain evidence="1">KCTC 22201</strain>
    </source>
</reference>
<name>A0A934VDW6_9BACT</name>
<evidence type="ECO:0000313" key="2">
    <source>
        <dbReference type="Proteomes" id="UP000658278"/>
    </source>
</evidence>